<keyword evidence="2" id="KW-1185">Reference proteome</keyword>
<accession>A0A9W6T2X8</accession>
<gene>
    <name evidence="1" type="ORF">Cboi02_000444600</name>
</gene>
<name>A0A9W6T2X8_CANBO</name>
<proteinExistence type="predicted"/>
<dbReference type="Proteomes" id="UP001165120">
    <property type="component" value="Unassembled WGS sequence"/>
</dbReference>
<sequence>MSNQLDTLHELLSVNSNANNQVQMSNEYNIAEKFEKMDLNNEQSDNNNSINTSSYRIKQIFGNSAIMHTDDSVRLNNDAFSRFNQIADDPFVYKDIGVLTENEKMYNTRIHYSLNPYIPSGKHLEFSSIDEIYNTIRQIERCFPYLNIIEAEPFGRSERFDPMLTANFTKEIIYNQDNIVSKFSKIYKLQSQLKEFCIVPIDWHDRLLAIIDNSFNEGVAPIYASNYQELLENIYYDGQKLSNWGKLLVVIFHPHQIEYETCLYINNLISSSTIEPNTSAHRWALDLCFKLNNFYNIVPFKQLFFKIYKEFEKRNIEFGFYEIHENCNSIKELTEFLIQHADGADGLIRV</sequence>
<protein>
    <submittedName>
        <fullName evidence="1">Unnamed protein product</fullName>
    </submittedName>
</protein>
<evidence type="ECO:0000313" key="1">
    <source>
        <dbReference type="EMBL" id="GME74539.1"/>
    </source>
</evidence>
<organism evidence="1 2">
    <name type="scientific">Candida boidinii</name>
    <name type="common">Yeast</name>
    <dbReference type="NCBI Taxonomy" id="5477"/>
    <lineage>
        <taxon>Eukaryota</taxon>
        <taxon>Fungi</taxon>
        <taxon>Dikarya</taxon>
        <taxon>Ascomycota</taxon>
        <taxon>Saccharomycotina</taxon>
        <taxon>Pichiomycetes</taxon>
        <taxon>Pichiales</taxon>
        <taxon>Pichiaceae</taxon>
        <taxon>Ogataea</taxon>
        <taxon>Ogataea/Candida clade</taxon>
    </lineage>
</organism>
<reference evidence="1" key="1">
    <citation type="submission" date="2023-04" db="EMBL/GenBank/DDBJ databases">
        <title>Candida boidinii NBRC 10035.</title>
        <authorList>
            <person name="Ichikawa N."/>
            <person name="Sato H."/>
            <person name="Tonouchi N."/>
        </authorList>
    </citation>
    <scope>NUCLEOTIDE SEQUENCE</scope>
    <source>
        <strain evidence="1">NBRC 10035</strain>
    </source>
</reference>
<dbReference type="EMBL" id="BSXN01001801">
    <property type="protein sequence ID" value="GME74539.1"/>
    <property type="molecule type" value="Genomic_DNA"/>
</dbReference>
<evidence type="ECO:0000313" key="2">
    <source>
        <dbReference type="Proteomes" id="UP001165120"/>
    </source>
</evidence>
<comment type="caution">
    <text evidence="1">The sequence shown here is derived from an EMBL/GenBank/DDBJ whole genome shotgun (WGS) entry which is preliminary data.</text>
</comment>
<dbReference type="AlphaFoldDB" id="A0A9W6T2X8"/>